<dbReference type="Pfam" id="PF01734">
    <property type="entry name" value="Patatin"/>
    <property type="match status" value="1"/>
</dbReference>
<dbReference type="InterPro" id="IPR016035">
    <property type="entry name" value="Acyl_Trfase/lysoPLipase"/>
</dbReference>
<evidence type="ECO:0000256" key="1">
    <source>
        <dbReference type="ARBA" id="ARBA00023098"/>
    </source>
</evidence>
<dbReference type="PROSITE" id="PS51635">
    <property type="entry name" value="PNPLA"/>
    <property type="match status" value="1"/>
</dbReference>
<reference evidence="4 5" key="1">
    <citation type="submission" date="2019-01" db="EMBL/GenBank/DDBJ databases">
        <title>Draft genome sequence of Dictyobacter sp. Uno17.</title>
        <authorList>
            <person name="Wang C.M."/>
            <person name="Zheng Y."/>
            <person name="Sakai Y."/>
            <person name="Abe K."/>
            <person name="Yokota A."/>
            <person name="Yabe S."/>
        </authorList>
    </citation>
    <scope>NUCLEOTIDE SEQUENCE [LARGE SCALE GENOMIC DNA]</scope>
    <source>
        <strain evidence="4 5">Uno17</strain>
    </source>
</reference>
<evidence type="ECO:0000259" key="3">
    <source>
        <dbReference type="PROSITE" id="PS51635"/>
    </source>
</evidence>
<protein>
    <recommendedName>
        <fullName evidence="3">PNPLA domain-containing protein</fullName>
    </recommendedName>
</protein>
<keyword evidence="5" id="KW-1185">Reference proteome</keyword>
<feature type="short sequence motif" description="DGA/G" evidence="2">
    <location>
        <begin position="83"/>
        <end position="85"/>
    </location>
</feature>
<dbReference type="GO" id="GO:0006629">
    <property type="term" value="P:lipid metabolic process"/>
    <property type="evidence" value="ECO:0007669"/>
    <property type="project" value="UniProtKB-KW"/>
</dbReference>
<sequence>MGALALSTPTVAEAKRREVIVSRLPVHRWPQARLEIVTVDAFSGERIVFNRASGVDLVDAVGASSALPGVWPPVTIEKHRYIDGGCYSMANADLAAGFDRVLVLQPDVPPLLVVESMDEQIERLRRNGTQVEVITPDEAMKVALASAGGNALDPSLLGIAARVGREQARREIARVAAFWGAGGQHAQF</sequence>
<dbReference type="Gene3D" id="3.40.1090.10">
    <property type="entry name" value="Cytosolic phospholipase A2 catalytic domain"/>
    <property type="match status" value="1"/>
</dbReference>
<feature type="domain" description="PNPLA" evidence="3">
    <location>
        <begin position="1"/>
        <end position="97"/>
    </location>
</feature>
<comment type="caution">
    <text evidence="2">Lacks conserved residue(s) required for the propagation of feature annotation.</text>
</comment>
<dbReference type="EMBL" id="BIXY01000088">
    <property type="protein sequence ID" value="GCF10936.1"/>
    <property type="molecule type" value="Genomic_DNA"/>
</dbReference>
<name>A0A5A5TIJ0_9CHLR</name>
<proteinExistence type="predicted"/>
<evidence type="ECO:0000256" key="2">
    <source>
        <dbReference type="PROSITE-ProRule" id="PRU01161"/>
    </source>
</evidence>
<accession>A0A5A5TIJ0</accession>
<comment type="caution">
    <text evidence="4">The sequence shown here is derived from an EMBL/GenBank/DDBJ whole genome shotgun (WGS) entry which is preliminary data.</text>
</comment>
<evidence type="ECO:0000313" key="5">
    <source>
        <dbReference type="Proteomes" id="UP000322530"/>
    </source>
</evidence>
<dbReference type="Proteomes" id="UP000322530">
    <property type="component" value="Unassembled WGS sequence"/>
</dbReference>
<dbReference type="AlphaFoldDB" id="A0A5A5TIJ0"/>
<keyword evidence="1" id="KW-0443">Lipid metabolism</keyword>
<organism evidence="4 5">
    <name type="scientific">Dictyobacter arantiisoli</name>
    <dbReference type="NCBI Taxonomy" id="2014874"/>
    <lineage>
        <taxon>Bacteria</taxon>
        <taxon>Bacillati</taxon>
        <taxon>Chloroflexota</taxon>
        <taxon>Ktedonobacteria</taxon>
        <taxon>Ktedonobacterales</taxon>
        <taxon>Dictyobacteraceae</taxon>
        <taxon>Dictyobacter</taxon>
    </lineage>
</organism>
<dbReference type="SUPFAM" id="SSF52151">
    <property type="entry name" value="FabD/lysophospholipase-like"/>
    <property type="match status" value="1"/>
</dbReference>
<gene>
    <name evidence="4" type="ORF">KDI_45000</name>
</gene>
<dbReference type="InterPro" id="IPR002641">
    <property type="entry name" value="PNPLA_dom"/>
</dbReference>
<evidence type="ECO:0000313" key="4">
    <source>
        <dbReference type="EMBL" id="GCF10936.1"/>
    </source>
</evidence>